<reference evidence="2" key="2">
    <citation type="submission" date="2014-09" db="EMBL/GenBank/DDBJ databases">
        <authorList>
            <person name="Aslett A.Martin."/>
        </authorList>
    </citation>
    <scope>NUCLEOTIDE SEQUENCE</scope>
    <source>
        <strain evidence="2">ED321 Heterogonic</strain>
    </source>
</reference>
<evidence type="ECO:0000313" key="2">
    <source>
        <dbReference type="EMBL" id="CEF63631.1"/>
    </source>
</evidence>
<gene>
    <name evidence="2 4 5" type="ORF">SRAE_1000189100</name>
</gene>
<dbReference type="Proteomes" id="UP000035682">
    <property type="component" value="Unplaced"/>
</dbReference>
<sequence>MVSSCNFWKALVAFTILFVCQSVFIANFWSNQWFVADNVVGRGSMTYTLLIGFNSNCIKSNNNVKPHCTSLSDSGDFFKNYGIEFPINTRLLTLMYVGKFFYYFIIVLHLVMTVAIIGVCQNFDSSKASASDILFTSASSTDLITKITFSVLLLSGYGYEIGITINGDKVYSTFGFALVIFMASLVVTTIVDILMLHSFIKTGKEYVCSRGETYRIVRGGVSVEPK</sequence>
<keyword evidence="1" id="KW-0472">Membrane</keyword>
<name>A0A090L1G9_STRRB</name>
<evidence type="ECO:0000313" key="4">
    <source>
        <dbReference type="WBParaSite" id="SRAE_1000189100.1"/>
    </source>
</evidence>
<dbReference type="AlphaFoldDB" id="A0A090L1G9"/>
<keyword evidence="1" id="KW-0812">Transmembrane</keyword>
<feature type="transmembrane region" description="Helical" evidence="1">
    <location>
        <begin position="133"/>
        <end position="154"/>
    </location>
</feature>
<feature type="transmembrane region" description="Helical" evidence="1">
    <location>
        <begin position="100"/>
        <end position="121"/>
    </location>
</feature>
<dbReference type="GeneID" id="36375996"/>
<dbReference type="EMBL" id="LN609528">
    <property type="protein sequence ID" value="CEF63631.1"/>
    <property type="molecule type" value="Genomic_DNA"/>
</dbReference>
<dbReference type="RefSeq" id="XP_024502832.1">
    <property type="nucleotide sequence ID" value="XM_024648901.1"/>
</dbReference>
<dbReference type="CTD" id="36375996"/>
<evidence type="ECO:0000313" key="3">
    <source>
        <dbReference type="Proteomes" id="UP000035682"/>
    </source>
</evidence>
<dbReference type="WormBase" id="SRAE_1000189100">
    <property type="protein sequence ID" value="SRP10081"/>
    <property type="gene ID" value="WBGene00258501"/>
</dbReference>
<organism evidence="2">
    <name type="scientific">Strongyloides ratti</name>
    <name type="common">Parasitic roundworm</name>
    <dbReference type="NCBI Taxonomy" id="34506"/>
    <lineage>
        <taxon>Eukaryota</taxon>
        <taxon>Metazoa</taxon>
        <taxon>Ecdysozoa</taxon>
        <taxon>Nematoda</taxon>
        <taxon>Chromadorea</taxon>
        <taxon>Rhabditida</taxon>
        <taxon>Tylenchina</taxon>
        <taxon>Panagrolaimomorpha</taxon>
        <taxon>Strongyloidoidea</taxon>
        <taxon>Strongyloididae</taxon>
        <taxon>Strongyloides</taxon>
    </lineage>
</organism>
<evidence type="ECO:0000313" key="5">
    <source>
        <dbReference type="WormBase" id="SRAE_1000189100"/>
    </source>
</evidence>
<feature type="transmembrane region" description="Helical" evidence="1">
    <location>
        <begin position="7"/>
        <end position="29"/>
    </location>
</feature>
<protein>
    <submittedName>
        <fullName evidence="2 4">Uncharacterized protein</fullName>
    </submittedName>
</protein>
<keyword evidence="1" id="KW-1133">Transmembrane helix</keyword>
<accession>A0A090L1G9</accession>
<feature type="transmembrane region" description="Helical" evidence="1">
    <location>
        <begin position="174"/>
        <end position="196"/>
    </location>
</feature>
<evidence type="ECO:0000256" key="1">
    <source>
        <dbReference type="SAM" id="Phobius"/>
    </source>
</evidence>
<keyword evidence="3" id="KW-1185">Reference proteome</keyword>
<dbReference type="WBParaSite" id="SRAE_1000189100.1">
    <property type="protein sequence ID" value="SRAE_1000189100.1"/>
    <property type="gene ID" value="WBGene00258501"/>
</dbReference>
<proteinExistence type="predicted"/>
<reference evidence="3" key="1">
    <citation type="submission" date="2014-09" db="EMBL/GenBank/DDBJ databases">
        <authorList>
            <person name="Martin A.A."/>
        </authorList>
    </citation>
    <scope>NUCLEOTIDE SEQUENCE</scope>
    <source>
        <strain evidence="3">ED321</strain>
    </source>
</reference>
<reference evidence="4" key="3">
    <citation type="submission" date="2020-12" db="UniProtKB">
        <authorList>
            <consortium name="WormBaseParasite"/>
        </authorList>
    </citation>
    <scope>IDENTIFICATION</scope>
</reference>